<feature type="domain" description="Response regulatory" evidence="24">
    <location>
        <begin position="932"/>
        <end position="1053"/>
    </location>
</feature>
<dbReference type="SMART" id="SM00073">
    <property type="entry name" value="HPT"/>
    <property type="match status" value="1"/>
</dbReference>
<evidence type="ECO:0000313" key="29">
    <source>
        <dbReference type="EMBL" id="TCP68534.1"/>
    </source>
</evidence>
<feature type="transmembrane region" description="Helical" evidence="22">
    <location>
        <begin position="6"/>
        <end position="29"/>
    </location>
</feature>
<dbReference type="CDD" id="cd16922">
    <property type="entry name" value="HATPase_EvgS-ArcB-TorS-like"/>
    <property type="match status" value="1"/>
</dbReference>
<dbReference type="PROSITE" id="PS50113">
    <property type="entry name" value="PAC"/>
    <property type="match status" value="1"/>
</dbReference>
<evidence type="ECO:0000256" key="22">
    <source>
        <dbReference type="SAM" id="Phobius"/>
    </source>
</evidence>
<keyword evidence="13 22" id="KW-1133">Transmembrane helix</keyword>
<dbReference type="FunFam" id="3.30.565.10:FF:000010">
    <property type="entry name" value="Sensor histidine kinase RcsC"/>
    <property type="match status" value="1"/>
</dbReference>
<keyword evidence="8" id="KW-0808">Transferase</keyword>
<feature type="modified residue" description="4-aspartylphosphate" evidence="21">
    <location>
        <position position="1130"/>
    </location>
</feature>
<dbReference type="SMART" id="SM00387">
    <property type="entry name" value="HATPase_c"/>
    <property type="match status" value="1"/>
</dbReference>
<feature type="modified residue" description="Phosphohistidine" evidence="20">
    <location>
        <position position="1280"/>
    </location>
</feature>
<feature type="domain" description="PAS" evidence="25">
    <location>
        <begin position="421"/>
        <end position="467"/>
    </location>
</feature>
<dbReference type="InterPro" id="IPR000014">
    <property type="entry name" value="PAS"/>
</dbReference>
<dbReference type="InterPro" id="IPR035965">
    <property type="entry name" value="PAS-like_dom_sf"/>
</dbReference>
<comment type="similarity">
    <text evidence="3">In the N-terminal section; belongs to the phytochrome family.</text>
</comment>
<dbReference type="CDD" id="cd00082">
    <property type="entry name" value="HisKA"/>
    <property type="match status" value="1"/>
</dbReference>
<dbReference type="PROSITE" id="PS50885">
    <property type="entry name" value="HAMP"/>
    <property type="match status" value="1"/>
</dbReference>
<dbReference type="Gene3D" id="1.20.120.160">
    <property type="entry name" value="HPT domain"/>
    <property type="match status" value="1"/>
</dbReference>
<dbReference type="InterPro" id="IPR001610">
    <property type="entry name" value="PAC"/>
</dbReference>
<keyword evidence="12" id="KW-0067">ATP-binding</keyword>
<feature type="domain" description="HPt" evidence="28">
    <location>
        <begin position="1241"/>
        <end position="1337"/>
    </location>
</feature>
<evidence type="ECO:0000256" key="11">
    <source>
        <dbReference type="ARBA" id="ARBA00022777"/>
    </source>
</evidence>
<dbReference type="Gene3D" id="3.30.450.20">
    <property type="entry name" value="PAS domain"/>
    <property type="match status" value="4"/>
</dbReference>
<dbReference type="Gene3D" id="3.40.50.2300">
    <property type="match status" value="2"/>
</dbReference>
<evidence type="ECO:0000256" key="7">
    <source>
        <dbReference type="ARBA" id="ARBA00022553"/>
    </source>
</evidence>
<dbReference type="Pfam" id="PF00512">
    <property type="entry name" value="HisKA"/>
    <property type="match status" value="1"/>
</dbReference>
<dbReference type="Gene3D" id="3.30.565.10">
    <property type="entry name" value="Histidine kinase-like ATPase, C-terminal domain"/>
    <property type="match status" value="1"/>
</dbReference>
<evidence type="ECO:0000259" key="28">
    <source>
        <dbReference type="PROSITE" id="PS50894"/>
    </source>
</evidence>
<dbReference type="EMBL" id="SLXT01000003">
    <property type="protein sequence ID" value="TCP68534.1"/>
    <property type="molecule type" value="Genomic_DNA"/>
</dbReference>
<evidence type="ECO:0000256" key="12">
    <source>
        <dbReference type="ARBA" id="ARBA00022840"/>
    </source>
</evidence>
<dbReference type="GO" id="GO:0000155">
    <property type="term" value="F:phosphorelay sensor kinase activity"/>
    <property type="evidence" value="ECO:0007669"/>
    <property type="project" value="InterPro"/>
</dbReference>
<evidence type="ECO:0000256" key="20">
    <source>
        <dbReference type="PROSITE-ProRule" id="PRU00110"/>
    </source>
</evidence>
<dbReference type="FunFam" id="1.10.287.130:FF:000002">
    <property type="entry name" value="Two-component osmosensing histidine kinase"/>
    <property type="match status" value="1"/>
</dbReference>
<dbReference type="Pfam" id="PF02518">
    <property type="entry name" value="HATPase_c"/>
    <property type="match status" value="1"/>
</dbReference>
<comment type="caution">
    <text evidence="29">The sequence shown here is derived from an EMBL/GenBank/DDBJ whole genome shotgun (WGS) entry which is preliminary data.</text>
</comment>
<keyword evidence="14" id="KW-0902">Two-component regulatory system</keyword>
<dbReference type="EC" id="2.7.13.3" evidence="4"/>
<evidence type="ECO:0000256" key="4">
    <source>
        <dbReference type="ARBA" id="ARBA00012438"/>
    </source>
</evidence>
<dbReference type="SMART" id="SM00086">
    <property type="entry name" value="PAC"/>
    <property type="match status" value="2"/>
</dbReference>
<evidence type="ECO:0000256" key="9">
    <source>
        <dbReference type="ARBA" id="ARBA00022692"/>
    </source>
</evidence>
<dbReference type="RefSeq" id="WP_165876273.1">
    <property type="nucleotide sequence ID" value="NZ_JAOQNU010000003.1"/>
</dbReference>
<evidence type="ECO:0000313" key="30">
    <source>
        <dbReference type="Proteomes" id="UP000294813"/>
    </source>
</evidence>
<feature type="domain" description="HAMP" evidence="27">
    <location>
        <begin position="356"/>
        <end position="409"/>
    </location>
</feature>
<keyword evidence="9 22" id="KW-0812">Transmembrane</keyword>
<dbReference type="SMART" id="SM00388">
    <property type="entry name" value="HisKA"/>
    <property type="match status" value="1"/>
</dbReference>
<dbReference type="InterPro" id="IPR011006">
    <property type="entry name" value="CheY-like_superfamily"/>
</dbReference>
<dbReference type="NCBIfam" id="TIGR00229">
    <property type="entry name" value="sensory_box"/>
    <property type="match status" value="2"/>
</dbReference>
<name>A0A4R2RYD2_9FIRM</name>
<evidence type="ECO:0000259" key="27">
    <source>
        <dbReference type="PROSITE" id="PS50885"/>
    </source>
</evidence>
<sequence>MKPIKIRTGLFTGMSMTVFIVIVIFTLAVNQLIINRAIEHVADSELRQYAAETDNHVQEFVSTVERQLLIAQELAAKGVWGDGELTTFVRAVMPVLRQNQSLSAMIFADEDSREVVLYKDDIGWRAGNSFPAERPGWIGWSYWDREGNLVQQQEDKTTYDCRTRPWFIGAMGLPAGKVFWTAPYMFFTKPEPGITAALHYVDANGKRRVIAMDVSLRDLSGITRPVLIGERGYVAIFDQDGNVLGLPGVPFSITPSGRGPALPTLERLGVPSLQAGFTRWSEAGGSFDQLLHYKSGDEGWLTMMRPVTVGGKRFVVGVFAPEREFAHDRQNWHLALGLLLMTVLGLSFVLSNELSRRLSRPLGQLLEQSERIGRLDFTPNPVAKTGWAEINRLADANEEMRRLLQQTTEYLEEQVRSRTVELQKLSQAVEQSPVTVVITDPEGTIEYVNPNFCKVTGYTPEEAIGENPRFLKSGLTPPERFTDLWMTIKAGRPWHGEMVNKKKDGRHYWQNLVVAPIKNEAGEITHFVAIQEDISELRKAQKELSDQLAFTAKLLDDIPNPIFYRDADARFLGCNKAYEAAFGLSRDMMIGKSIDETPHFPDLHRDEYKEQAERVIREGSLFHRAMRMHFADGHVHDVLFWISGFHLSDGTPGGLTGIVVDISDLKEKEEKLRQAQMVAEEATQAKSMFLANMSHEIRTPMNAVIGMAYLAMKTDLTAKQRDYVEKIYNAGTSLLQIINDILDFSKIEAQNLALEQIDFSLTDVLNGVVDVNSSKAYDKGLEFIYHIPPDLPISLVGDPLRLGQVLTNLVSNALKFTEKGYVSIDVQLLQQIGNKVQLKFKVSDTGIGLTEEQAHKLFQPFTQADGSTTRKHGGTGLGLSICKRLVEMMEGSIWVTSEPRVGSQFSFTAWFGLAEMQQTQQRLMPERLQGLHLLVADDNPAALEIVAEYLRSMQFRVDVAVNGEEAIAAVRRCDGSDPYAVVFMDWQMPGMNGIQAAKLLKKDTDLTTIPAIVMISAFDRDELRHHAKQACLEGVLIKPIGYSLLHDTIVQVLVPTQEVCAVVQPLQEQNYGLAGGRVLVAEDNEVNQQIVIELLESQGMQVDMVNNGQEALEKIKSVAGSGTYDVVLLDLEMPIMDGFEAARAIRRLEPDLPLIALTAWAMASERERCFEAGMNLHVAKPIDPELLFTTLAQFVQPKNEGTVPLAPTPVVPTGEVRGAERTIGSLPGIQVDDGLRRVAGNTTLYGKLLRKFVENHQDGAERLALALDDRDHSTALSLAHSIKGVAGNLGAVELSAAAAAIEQILKYGKEEDVEQLPPLLVLFASKLAQVVAGIQGHFAGEGLGDGPGDETPVGLGLAASLGAHPVEAPTPGDRSVLAPQVEQLKTLLQDFDSEAVDFFDSVRSLWKTHYDHDQIEKLDKALKTFQFDQALELLERMDEEGEPL</sequence>
<dbReference type="PANTHER" id="PTHR45339">
    <property type="entry name" value="HYBRID SIGNAL TRANSDUCTION HISTIDINE KINASE J"/>
    <property type="match status" value="1"/>
</dbReference>
<dbReference type="Pfam" id="PF08448">
    <property type="entry name" value="PAS_4"/>
    <property type="match status" value="1"/>
</dbReference>
<evidence type="ECO:0000259" key="23">
    <source>
        <dbReference type="PROSITE" id="PS50109"/>
    </source>
</evidence>
<dbReference type="CDD" id="cd00088">
    <property type="entry name" value="HPT"/>
    <property type="match status" value="1"/>
</dbReference>
<keyword evidence="11" id="KW-0418">Kinase</keyword>
<evidence type="ECO:0000256" key="13">
    <source>
        <dbReference type="ARBA" id="ARBA00022989"/>
    </source>
</evidence>
<evidence type="ECO:0000256" key="19">
    <source>
        <dbReference type="ARBA" id="ARBA00074306"/>
    </source>
</evidence>
<comment type="subcellular location">
    <subcellularLocation>
        <location evidence="2">Cell membrane</location>
        <topology evidence="2">Multi-pass membrane protein</topology>
    </subcellularLocation>
</comment>
<dbReference type="InterPro" id="IPR036890">
    <property type="entry name" value="HATPase_C_sf"/>
</dbReference>
<evidence type="ECO:0000259" key="25">
    <source>
        <dbReference type="PROSITE" id="PS50112"/>
    </source>
</evidence>
<evidence type="ECO:0000259" key="24">
    <source>
        <dbReference type="PROSITE" id="PS50110"/>
    </source>
</evidence>
<feature type="domain" description="PAS" evidence="25">
    <location>
        <begin position="547"/>
        <end position="619"/>
    </location>
</feature>
<comment type="function">
    <text evidence="16">May play the central regulatory role in sporulation. It may be an element of the effector pathway responsible for the activation of sporulation genes in response to nutritional stress. Spo0A may act in concert with spo0H (a sigma factor) to control the expression of some genes that are critical to the sporulation process.</text>
</comment>
<reference evidence="29 30" key="1">
    <citation type="submission" date="2019-03" db="EMBL/GenBank/DDBJ databases">
        <title>Genomic Encyclopedia of Type Strains, Phase IV (KMG-IV): sequencing the most valuable type-strain genomes for metagenomic binning, comparative biology and taxonomic classification.</title>
        <authorList>
            <person name="Goeker M."/>
        </authorList>
    </citation>
    <scope>NUCLEOTIDE SEQUENCE [LARGE SCALE GENOMIC DNA]</scope>
    <source>
        <strain evidence="29 30">DSM 11170</strain>
    </source>
</reference>
<dbReference type="SUPFAM" id="SSF47226">
    <property type="entry name" value="Histidine-containing phosphotransfer domain, HPT domain"/>
    <property type="match status" value="1"/>
</dbReference>
<dbReference type="Gene3D" id="1.10.287.130">
    <property type="match status" value="1"/>
</dbReference>
<dbReference type="InterPro" id="IPR003661">
    <property type="entry name" value="HisK_dim/P_dom"/>
</dbReference>
<comment type="subunit">
    <text evidence="17">At low DSF concentrations, interacts with RpfF.</text>
</comment>
<dbReference type="InterPro" id="IPR013656">
    <property type="entry name" value="PAS_4"/>
</dbReference>
<evidence type="ECO:0000256" key="15">
    <source>
        <dbReference type="ARBA" id="ARBA00023136"/>
    </source>
</evidence>
<evidence type="ECO:0000256" key="1">
    <source>
        <dbReference type="ARBA" id="ARBA00000085"/>
    </source>
</evidence>
<proteinExistence type="inferred from homology"/>
<dbReference type="InterPro" id="IPR001789">
    <property type="entry name" value="Sig_transdc_resp-reg_receiver"/>
</dbReference>
<dbReference type="InterPro" id="IPR003594">
    <property type="entry name" value="HATPase_dom"/>
</dbReference>
<dbReference type="GO" id="GO:0005524">
    <property type="term" value="F:ATP binding"/>
    <property type="evidence" value="ECO:0007669"/>
    <property type="project" value="UniProtKB-KW"/>
</dbReference>
<dbReference type="PROSITE" id="PS50112">
    <property type="entry name" value="PAS"/>
    <property type="match status" value="2"/>
</dbReference>
<evidence type="ECO:0000256" key="21">
    <source>
        <dbReference type="PROSITE-ProRule" id="PRU00169"/>
    </source>
</evidence>
<keyword evidence="10" id="KW-0547">Nucleotide-binding</keyword>
<dbReference type="PROSITE" id="PS50110">
    <property type="entry name" value="RESPONSE_REGULATORY"/>
    <property type="match status" value="2"/>
</dbReference>
<dbReference type="PROSITE" id="PS50894">
    <property type="entry name" value="HPT"/>
    <property type="match status" value="1"/>
</dbReference>
<gene>
    <name evidence="29" type="ORF">EDD73_103168</name>
</gene>
<accession>A0A4R2RYD2</accession>
<dbReference type="InterPro" id="IPR000700">
    <property type="entry name" value="PAS-assoc_C"/>
</dbReference>
<evidence type="ECO:0000256" key="18">
    <source>
        <dbReference type="ARBA" id="ARBA00068150"/>
    </source>
</evidence>
<dbReference type="InterPro" id="IPR003660">
    <property type="entry name" value="HAMP_dom"/>
</dbReference>
<dbReference type="InterPro" id="IPR036097">
    <property type="entry name" value="HisK_dim/P_sf"/>
</dbReference>
<dbReference type="CDD" id="cd00130">
    <property type="entry name" value="PAS"/>
    <property type="match status" value="2"/>
</dbReference>
<dbReference type="Proteomes" id="UP000294813">
    <property type="component" value="Unassembled WGS sequence"/>
</dbReference>
<dbReference type="Gene3D" id="6.10.340.10">
    <property type="match status" value="1"/>
</dbReference>
<evidence type="ECO:0000256" key="3">
    <source>
        <dbReference type="ARBA" id="ARBA00006402"/>
    </source>
</evidence>
<dbReference type="Pfam" id="PF00072">
    <property type="entry name" value="Response_reg"/>
    <property type="match status" value="2"/>
</dbReference>
<evidence type="ECO:0000256" key="2">
    <source>
        <dbReference type="ARBA" id="ARBA00004651"/>
    </source>
</evidence>
<dbReference type="InterPro" id="IPR005467">
    <property type="entry name" value="His_kinase_dom"/>
</dbReference>
<dbReference type="InterPro" id="IPR036641">
    <property type="entry name" value="HPT_dom_sf"/>
</dbReference>
<keyword evidence="7 21" id="KW-0597">Phosphoprotein</keyword>
<evidence type="ECO:0000256" key="16">
    <source>
        <dbReference type="ARBA" id="ARBA00024867"/>
    </source>
</evidence>
<dbReference type="GO" id="GO:0005886">
    <property type="term" value="C:plasma membrane"/>
    <property type="evidence" value="ECO:0007669"/>
    <property type="project" value="UniProtKB-SubCell"/>
</dbReference>
<dbReference type="InterPro" id="IPR004358">
    <property type="entry name" value="Sig_transdc_His_kin-like_C"/>
</dbReference>
<organism evidence="29 30">
    <name type="scientific">Heliophilum fasciatum</name>
    <dbReference type="NCBI Taxonomy" id="35700"/>
    <lineage>
        <taxon>Bacteria</taxon>
        <taxon>Bacillati</taxon>
        <taxon>Bacillota</taxon>
        <taxon>Clostridia</taxon>
        <taxon>Eubacteriales</taxon>
        <taxon>Heliobacteriaceae</taxon>
        <taxon>Heliophilum</taxon>
    </lineage>
</organism>
<evidence type="ECO:0000256" key="8">
    <source>
        <dbReference type="ARBA" id="ARBA00022679"/>
    </source>
</evidence>
<dbReference type="SUPFAM" id="SSF52172">
    <property type="entry name" value="CheY-like"/>
    <property type="match status" value="2"/>
</dbReference>
<dbReference type="PROSITE" id="PS50109">
    <property type="entry name" value="HIS_KIN"/>
    <property type="match status" value="1"/>
</dbReference>
<dbReference type="InterPro" id="IPR008207">
    <property type="entry name" value="Sig_transdc_His_kin_Hpt_dom"/>
</dbReference>
<dbReference type="Pfam" id="PF01627">
    <property type="entry name" value="Hpt"/>
    <property type="match status" value="1"/>
</dbReference>
<evidence type="ECO:0000256" key="10">
    <source>
        <dbReference type="ARBA" id="ARBA00022741"/>
    </source>
</evidence>
<evidence type="ECO:0000256" key="5">
    <source>
        <dbReference type="ARBA" id="ARBA00018672"/>
    </source>
</evidence>
<dbReference type="SUPFAM" id="SSF47384">
    <property type="entry name" value="Homodimeric domain of signal transducing histidine kinase"/>
    <property type="match status" value="1"/>
</dbReference>
<dbReference type="SUPFAM" id="SSF55785">
    <property type="entry name" value="PYP-like sensor domain (PAS domain)"/>
    <property type="match status" value="2"/>
</dbReference>
<dbReference type="PANTHER" id="PTHR45339:SF1">
    <property type="entry name" value="HYBRID SIGNAL TRANSDUCTION HISTIDINE KINASE J"/>
    <property type="match status" value="1"/>
</dbReference>
<evidence type="ECO:0000256" key="14">
    <source>
        <dbReference type="ARBA" id="ARBA00023012"/>
    </source>
</evidence>
<keyword evidence="6" id="KW-1003">Cell membrane</keyword>
<dbReference type="SMART" id="SM00091">
    <property type="entry name" value="PAS"/>
    <property type="match status" value="2"/>
</dbReference>
<feature type="domain" description="Histidine kinase" evidence="23">
    <location>
        <begin position="692"/>
        <end position="913"/>
    </location>
</feature>
<dbReference type="PRINTS" id="PR00344">
    <property type="entry name" value="BCTRLSENSOR"/>
</dbReference>
<evidence type="ECO:0000259" key="26">
    <source>
        <dbReference type="PROSITE" id="PS50113"/>
    </source>
</evidence>
<dbReference type="SUPFAM" id="SSF55874">
    <property type="entry name" value="ATPase domain of HSP90 chaperone/DNA topoisomerase II/histidine kinase"/>
    <property type="match status" value="1"/>
</dbReference>
<evidence type="ECO:0000256" key="6">
    <source>
        <dbReference type="ARBA" id="ARBA00022475"/>
    </source>
</evidence>
<dbReference type="Pfam" id="PF13426">
    <property type="entry name" value="PAS_9"/>
    <property type="match status" value="1"/>
</dbReference>
<evidence type="ECO:0000256" key="17">
    <source>
        <dbReference type="ARBA" id="ARBA00064003"/>
    </source>
</evidence>
<dbReference type="CDD" id="cd17546">
    <property type="entry name" value="REC_hyHK_CKI1_RcsC-like"/>
    <property type="match status" value="2"/>
</dbReference>
<protein>
    <recommendedName>
        <fullName evidence="19">Circadian input-output histidine kinase CikA</fullName>
        <ecNumber evidence="4">2.7.13.3</ecNumber>
    </recommendedName>
    <alternativeName>
        <fullName evidence="18">Sensory/regulatory protein RpfC</fullName>
    </alternativeName>
    <alternativeName>
        <fullName evidence="5">Stage 0 sporulation protein A homolog</fullName>
    </alternativeName>
</protein>
<dbReference type="SMART" id="SM00448">
    <property type="entry name" value="REC"/>
    <property type="match status" value="2"/>
</dbReference>
<dbReference type="SMART" id="SM00304">
    <property type="entry name" value="HAMP"/>
    <property type="match status" value="1"/>
</dbReference>
<feature type="domain" description="Response regulatory" evidence="24">
    <location>
        <begin position="1077"/>
        <end position="1195"/>
    </location>
</feature>
<keyword evidence="15 22" id="KW-0472">Membrane</keyword>
<feature type="domain" description="PAC" evidence="26">
    <location>
        <begin position="492"/>
        <end position="546"/>
    </location>
</feature>
<keyword evidence="30" id="KW-1185">Reference proteome</keyword>
<feature type="modified residue" description="4-aspartylphosphate" evidence="21">
    <location>
        <position position="985"/>
    </location>
</feature>
<comment type="catalytic activity">
    <reaction evidence="1">
        <text>ATP + protein L-histidine = ADP + protein N-phospho-L-histidine.</text>
        <dbReference type="EC" id="2.7.13.3"/>
    </reaction>
</comment>